<keyword evidence="9" id="KW-1185">Reference proteome</keyword>
<dbReference type="Gene3D" id="3.30.70.260">
    <property type="match status" value="2"/>
</dbReference>
<dbReference type="EMBL" id="JAHRHJ020000001">
    <property type="protein sequence ID" value="KAH9329298.1"/>
    <property type="molecule type" value="Genomic_DNA"/>
</dbReference>
<dbReference type="GO" id="GO:0009089">
    <property type="term" value="P:lysine biosynthetic process via diaminopimelate"/>
    <property type="evidence" value="ECO:0007669"/>
    <property type="project" value="TreeGrafter"/>
</dbReference>
<feature type="non-terminal residue" evidence="8">
    <location>
        <position position="133"/>
    </location>
</feature>
<proteinExistence type="inferred from homology"/>
<dbReference type="EC" id="2.7.2.4" evidence="2"/>
<evidence type="ECO:0000259" key="7">
    <source>
        <dbReference type="PROSITE" id="PS51671"/>
    </source>
</evidence>
<dbReference type="Pfam" id="PF22468">
    <property type="entry name" value="ACT_9"/>
    <property type="match status" value="1"/>
</dbReference>
<feature type="domain" description="ACT" evidence="7">
    <location>
        <begin position="71"/>
        <end position="133"/>
    </location>
</feature>
<evidence type="ECO:0000256" key="2">
    <source>
        <dbReference type="ARBA" id="ARBA00013059"/>
    </source>
</evidence>
<organism evidence="8 9">
    <name type="scientific">Taxus chinensis</name>
    <name type="common">Chinese yew</name>
    <name type="synonym">Taxus wallichiana var. chinensis</name>
    <dbReference type="NCBI Taxonomy" id="29808"/>
    <lineage>
        <taxon>Eukaryota</taxon>
        <taxon>Viridiplantae</taxon>
        <taxon>Streptophyta</taxon>
        <taxon>Embryophyta</taxon>
        <taxon>Tracheophyta</taxon>
        <taxon>Spermatophyta</taxon>
        <taxon>Pinopsida</taxon>
        <taxon>Pinidae</taxon>
        <taxon>Conifers II</taxon>
        <taxon>Cupressales</taxon>
        <taxon>Taxaceae</taxon>
        <taxon>Taxus</taxon>
    </lineage>
</organism>
<dbReference type="SUPFAM" id="SSF55021">
    <property type="entry name" value="ACT-like"/>
    <property type="match status" value="2"/>
</dbReference>
<name>A0AA38LLH7_TAXCH</name>
<dbReference type="Proteomes" id="UP000824469">
    <property type="component" value="Unassembled WGS sequence"/>
</dbReference>
<evidence type="ECO:0000313" key="9">
    <source>
        <dbReference type="Proteomes" id="UP000824469"/>
    </source>
</evidence>
<dbReference type="PANTHER" id="PTHR21499:SF59">
    <property type="entry name" value="ASPARTOKINASE"/>
    <property type="match status" value="1"/>
</dbReference>
<keyword evidence="3" id="KW-0547">Nucleotide-binding</keyword>
<dbReference type="OMA" id="KQARPYQ"/>
<evidence type="ECO:0000256" key="1">
    <source>
        <dbReference type="ARBA" id="ARBA00010122"/>
    </source>
</evidence>
<gene>
    <name evidence="8" type="ORF">KI387_001406</name>
</gene>
<evidence type="ECO:0000256" key="4">
    <source>
        <dbReference type="ARBA" id="ARBA00022777"/>
    </source>
</evidence>
<dbReference type="GO" id="GO:0005524">
    <property type="term" value="F:ATP binding"/>
    <property type="evidence" value="ECO:0007669"/>
    <property type="project" value="UniProtKB-KW"/>
</dbReference>
<evidence type="ECO:0000256" key="3">
    <source>
        <dbReference type="ARBA" id="ARBA00022741"/>
    </source>
</evidence>
<dbReference type="GO" id="GO:0004072">
    <property type="term" value="F:aspartate kinase activity"/>
    <property type="evidence" value="ECO:0007669"/>
    <property type="project" value="UniProtKB-EC"/>
</dbReference>
<evidence type="ECO:0000256" key="6">
    <source>
        <dbReference type="ARBA" id="ARBA00034478"/>
    </source>
</evidence>
<dbReference type="FunFam" id="3.30.70.260:FF:000020">
    <property type="entry name" value="Aspartokinase 1"/>
    <property type="match status" value="1"/>
</dbReference>
<dbReference type="InterPro" id="IPR002912">
    <property type="entry name" value="ACT_dom"/>
</dbReference>
<comment type="pathway">
    <text evidence="6">Amino-acid biosynthesis; L-methionine biosynthesis via de novo pathway.</text>
</comment>
<dbReference type="GO" id="GO:0009090">
    <property type="term" value="P:homoserine biosynthetic process"/>
    <property type="evidence" value="ECO:0007669"/>
    <property type="project" value="TreeGrafter"/>
</dbReference>
<dbReference type="PANTHER" id="PTHR21499">
    <property type="entry name" value="ASPARTATE KINASE"/>
    <property type="match status" value="1"/>
</dbReference>
<evidence type="ECO:0000313" key="8">
    <source>
        <dbReference type="EMBL" id="KAH9329298.1"/>
    </source>
</evidence>
<evidence type="ECO:0000256" key="5">
    <source>
        <dbReference type="ARBA" id="ARBA00022840"/>
    </source>
</evidence>
<sequence length="133" mass="14922">MQVFSIFEELGISVDVVATSEVSISLTLDPSKIWSRDLIKQARPYQELDRMVEELEKVAVLHLLQNRSIISLIGNVQRSSLILEKVFNVFRSNGVNVQMISQGASKVNISLIVNDSEAEQCVKALHDTFFAED</sequence>
<keyword evidence="4" id="KW-0808">Transferase</keyword>
<keyword evidence="4" id="KW-0418">Kinase</keyword>
<protein>
    <recommendedName>
        <fullName evidence="2">aspartate kinase</fullName>
        <ecNumber evidence="2">2.7.2.4</ecNumber>
    </recommendedName>
</protein>
<reference evidence="8 9" key="1">
    <citation type="journal article" date="2021" name="Nat. Plants">
        <title>The Taxus genome provides insights into paclitaxel biosynthesis.</title>
        <authorList>
            <person name="Xiong X."/>
            <person name="Gou J."/>
            <person name="Liao Q."/>
            <person name="Li Y."/>
            <person name="Zhou Q."/>
            <person name="Bi G."/>
            <person name="Li C."/>
            <person name="Du R."/>
            <person name="Wang X."/>
            <person name="Sun T."/>
            <person name="Guo L."/>
            <person name="Liang H."/>
            <person name="Lu P."/>
            <person name="Wu Y."/>
            <person name="Zhang Z."/>
            <person name="Ro D.K."/>
            <person name="Shang Y."/>
            <person name="Huang S."/>
            <person name="Yan J."/>
        </authorList>
    </citation>
    <scope>NUCLEOTIDE SEQUENCE [LARGE SCALE GENOMIC DNA]</scope>
    <source>
        <strain evidence="8">Ta-2019</strain>
    </source>
</reference>
<dbReference type="GO" id="GO:0009570">
    <property type="term" value="C:chloroplast stroma"/>
    <property type="evidence" value="ECO:0007669"/>
    <property type="project" value="TreeGrafter"/>
</dbReference>
<dbReference type="InterPro" id="IPR045865">
    <property type="entry name" value="ACT-like_dom_sf"/>
</dbReference>
<comment type="caution">
    <text evidence="8">The sequence shown here is derived from an EMBL/GenBank/DDBJ whole genome shotgun (WGS) entry which is preliminary data.</text>
</comment>
<accession>A0AA38LLH7</accession>
<dbReference type="PROSITE" id="PS51671">
    <property type="entry name" value="ACT"/>
    <property type="match status" value="1"/>
</dbReference>
<dbReference type="AlphaFoldDB" id="A0AA38LLH7"/>
<comment type="similarity">
    <text evidence="1">Belongs to the aspartokinase family.</text>
</comment>
<dbReference type="InterPro" id="IPR054352">
    <property type="entry name" value="ACT_Aspartokinase"/>
</dbReference>
<keyword evidence="5" id="KW-0067">ATP-binding</keyword>
<dbReference type="GO" id="GO:0005829">
    <property type="term" value="C:cytosol"/>
    <property type="evidence" value="ECO:0007669"/>
    <property type="project" value="TreeGrafter"/>
</dbReference>